<name>A0A6G6WEF1_9ACTN</name>
<dbReference type="Proteomes" id="UP000502996">
    <property type="component" value="Chromosome"/>
</dbReference>
<dbReference type="AlphaFoldDB" id="A0A6G6WEF1"/>
<dbReference type="RefSeq" id="WP_165233223.1">
    <property type="nucleotide sequence ID" value="NZ_CP049257.1"/>
</dbReference>
<sequence length="221" mass="22198">MSPAPKRRRFILFAWGASALAAVVLVLGVNGTLSAWTSAIIQNTNNTVSTANAVILKETGGANTCYSNTNANNTSTCAAINKYGGTATPLTPGGTATTVDVTFTNVGTGAASSFVLQPQSCSQTPATSPGPPAINNLCTNGDLTVAVSCKDGATYGAGAAWTDLVYAAGAPGAMPATLTHTATLAVNASWTCRFTLALSSTANPSSSAITVSQALFWVLNA</sequence>
<evidence type="ECO:0000313" key="2">
    <source>
        <dbReference type="Proteomes" id="UP000502996"/>
    </source>
</evidence>
<reference evidence="1 2" key="1">
    <citation type="submission" date="2020-02" db="EMBL/GenBank/DDBJ databases">
        <title>Full genome sequence of Nocardioides sp. R-3366.</title>
        <authorList>
            <person name="Im W.-T."/>
        </authorList>
    </citation>
    <scope>NUCLEOTIDE SEQUENCE [LARGE SCALE GENOMIC DNA]</scope>
    <source>
        <strain evidence="1 2">R-3366</strain>
    </source>
</reference>
<dbReference type="KEGG" id="nano:G5V58_12860"/>
<protein>
    <submittedName>
        <fullName evidence="1">Uncharacterized protein</fullName>
    </submittedName>
</protein>
<keyword evidence="2" id="KW-1185">Reference proteome</keyword>
<organism evidence="1 2">
    <name type="scientific">Nocardioides anomalus</name>
    <dbReference type="NCBI Taxonomy" id="2712223"/>
    <lineage>
        <taxon>Bacteria</taxon>
        <taxon>Bacillati</taxon>
        <taxon>Actinomycetota</taxon>
        <taxon>Actinomycetes</taxon>
        <taxon>Propionibacteriales</taxon>
        <taxon>Nocardioidaceae</taxon>
        <taxon>Nocardioides</taxon>
    </lineage>
</organism>
<accession>A0A6G6WEF1</accession>
<proteinExistence type="predicted"/>
<gene>
    <name evidence="1" type="ORF">G5V58_12860</name>
</gene>
<evidence type="ECO:0000313" key="1">
    <source>
        <dbReference type="EMBL" id="QIG43533.1"/>
    </source>
</evidence>
<dbReference type="EMBL" id="CP049257">
    <property type="protein sequence ID" value="QIG43533.1"/>
    <property type="molecule type" value="Genomic_DNA"/>
</dbReference>